<comment type="caution">
    <text evidence="12">The sequence shown here is derived from an EMBL/GenBank/DDBJ whole genome shotgun (WGS) entry which is preliminary data.</text>
</comment>
<evidence type="ECO:0000256" key="6">
    <source>
        <dbReference type="ARBA" id="ARBA00022741"/>
    </source>
</evidence>
<dbReference type="Pfam" id="PF12799">
    <property type="entry name" value="LRR_4"/>
    <property type="match status" value="1"/>
</dbReference>
<keyword evidence="8" id="KW-0067">ATP-binding</keyword>
<dbReference type="InterPro" id="IPR051420">
    <property type="entry name" value="Ser_Thr_Kinases_DiverseReg"/>
</dbReference>
<evidence type="ECO:0000256" key="10">
    <source>
        <dbReference type="ARBA" id="ARBA00048679"/>
    </source>
</evidence>
<evidence type="ECO:0000259" key="11">
    <source>
        <dbReference type="PROSITE" id="PS50011"/>
    </source>
</evidence>
<keyword evidence="7 12" id="KW-0418">Kinase</keyword>
<evidence type="ECO:0000256" key="9">
    <source>
        <dbReference type="ARBA" id="ARBA00047899"/>
    </source>
</evidence>
<dbReference type="InterPro" id="IPR000719">
    <property type="entry name" value="Prot_kinase_dom"/>
</dbReference>
<evidence type="ECO:0000256" key="2">
    <source>
        <dbReference type="ARBA" id="ARBA00022527"/>
    </source>
</evidence>
<keyword evidence="5" id="KW-0677">Repeat</keyword>
<dbReference type="PROSITE" id="PS00109">
    <property type="entry name" value="PROTEIN_KINASE_TYR"/>
    <property type="match status" value="1"/>
</dbReference>
<evidence type="ECO:0000256" key="3">
    <source>
        <dbReference type="ARBA" id="ARBA00022614"/>
    </source>
</evidence>
<evidence type="ECO:0000256" key="5">
    <source>
        <dbReference type="ARBA" id="ARBA00022737"/>
    </source>
</evidence>
<comment type="catalytic activity">
    <reaction evidence="9">
        <text>L-threonyl-[protein] + ATP = O-phospho-L-threonyl-[protein] + ADP + H(+)</text>
        <dbReference type="Rhea" id="RHEA:46608"/>
        <dbReference type="Rhea" id="RHEA-COMP:11060"/>
        <dbReference type="Rhea" id="RHEA-COMP:11605"/>
        <dbReference type="ChEBI" id="CHEBI:15378"/>
        <dbReference type="ChEBI" id="CHEBI:30013"/>
        <dbReference type="ChEBI" id="CHEBI:30616"/>
        <dbReference type="ChEBI" id="CHEBI:61977"/>
        <dbReference type="ChEBI" id="CHEBI:456216"/>
        <dbReference type="EC" id="2.7.11.1"/>
    </reaction>
</comment>
<dbReference type="GO" id="GO:0005524">
    <property type="term" value="F:ATP binding"/>
    <property type="evidence" value="ECO:0007669"/>
    <property type="project" value="UniProtKB-KW"/>
</dbReference>
<keyword evidence="6" id="KW-0547">Nucleotide-binding</keyword>
<evidence type="ECO:0000313" key="13">
    <source>
        <dbReference type="Proteomes" id="UP000288805"/>
    </source>
</evidence>
<dbReference type="GO" id="GO:0004674">
    <property type="term" value="F:protein serine/threonine kinase activity"/>
    <property type="evidence" value="ECO:0007669"/>
    <property type="project" value="UniProtKB-KW"/>
</dbReference>
<dbReference type="PANTHER" id="PTHR48005:SF70">
    <property type="entry name" value="MDIS1-INTERACTING RECEPTOR LIKE KINASE 2-LIKE"/>
    <property type="match status" value="1"/>
</dbReference>
<gene>
    <name evidence="12" type="primary">MIK2_77</name>
    <name evidence="12" type="ORF">CK203_023369</name>
</gene>
<organism evidence="12 13">
    <name type="scientific">Vitis vinifera</name>
    <name type="common">Grape</name>
    <dbReference type="NCBI Taxonomy" id="29760"/>
    <lineage>
        <taxon>Eukaryota</taxon>
        <taxon>Viridiplantae</taxon>
        <taxon>Streptophyta</taxon>
        <taxon>Embryophyta</taxon>
        <taxon>Tracheophyta</taxon>
        <taxon>Spermatophyta</taxon>
        <taxon>Magnoliopsida</taxon>
        <taxon>eudicotyledons</taxon>
        <taxon>Gunneridae</taxon>
        <taxon>Pentapetalae</taxon>
        <taxon>rosids</taxon>
        <taxon>Vitales</taxon>
        <taxon>Vitaceae</taxon>
        <taxon>Viteae</taxon>
        <taxon>Vitis</taxon>
    </lineage>
</organism>
<dbReference type="EMBL" id="QGNW01000060">
    <property type="protein sequence ID" value="RVX04647.1"/>
    <property type="molecule type" value="Genomic_DNA"/>
</dbReference>
<dbReference type="SUPFAM" id="SSF56112">
    <property type="entry name" value="Protein kinase-like (PK-like)"/>
    <property type="match status" value="1"/>
</dbReference>
<evidence type="ECO:0000313" key="12">
    <source>
        <dbReference type="EMBL" id="RVX04647.1"/>
    </source>
</evidence>
<evidence type="ECO:0000256" key="8">
    <source>
        <dbReference type="ARBA" id="ARBA00022840"/>
    </source>
</evidence>
<evidence type="ECO:0000256" key="7">
    <source>
        <dbReference type="ARBA" id="ARBA00022777"/>
    </source>
</evidence>
<evidence type="ECO:0000256" key="1">
    <source>
        <dbReference type="ARBA" id="ARBA00012513"/>
    </source>
</evidence>
<name>A0A438J6R1_VITVI</name>
<feature type="domain" description="Protein kinase" evidence="11">
    <location>
        <begin position="1"/>
        <end position="282"/>
    </location>
</feature>
<dbReference type="InterPro" id="IPR032675">
    <property type="entry name" value="LRR_dom_sf"/>
</dbReference>
<dbReference type="InterPro" id="IPR011009">
    <property type="entry name" value="Kinase-like_dom_sf"/>
</dbReference>
<dbReference type="Pfam" id="PF07714">
    <property type="entry name" value="PK_Tyr_Ser-Thr"/>
    <property type="match status" value="1"/>
</dbReference>
<dbReference type="Proteomes" id="UP000288805">
    <property type="component" value="Unassembled WGS sequence"/>
</dbReference>
<keyword evidence="3" id="KW-0433">Leucine-rich repeat</keyword>
<reference evidence="12 13" key="1">
    <citation type="journal article" date="2018" name="PLoS Genet.">
        <title>Population sequencing reveals clonal diversity and ancestral inbreeding in the grapevine cultivar Chardonnay.</title>
        <authorList>
            <person name="Roach M.J."/>
            <person name="Johnson D.L."/>
            <person name="Bohlmann J."/>
            <person name="van Vuuren H.J."/>
            <person name="Jones S.J."/>
            <person name="Pretorius I.S."/>
            <person name="Schmidt S.A."/>
            <person name="Borneman A.R."/>
        </authorList>
    </citation>
    <scope>NUCLEOTIDE SEQUENCE [LARGE SCALE GENOMIC DNA]</scope>
    <source>
        <strain evidence="13">cv. Chardonnay</strain>
        <tissue evidence="12">Leaf</tissue>
    </source>
</reference>
<protein>
    <recommendedName>
        <fullName evidence="1">non-specific serine/threonine protein kinase</fullName>
        <ecNumber evidence="1">2.7.11.1</ecNumber>
    </recommendedName>
</protein>
<proteinExistence type="predicted"/>
<dbReference type="InterPro" id="IPR001245">
    <property type="entry name" value="Ser-Thr/Tyr_kinase_cat_dom"/>
</dbReference>
<dbReference type="InterPro" id="IPR025875">
    <property type="entry name" value="Leu-rich_rpt_4"/>
</dbReference>
<comment type="catalytic activity">
    <reaction evidence="10">
        <text>L-seryl-[protein] + ATP = O-phospho-L-seryl-[protein] + ADP + H(+)</text>
        <dbReference type="Rhea" id="RHEA:17989"/>
        <dbReference type="Rhea" id="RHEA-COMP:9863"/>
        <dbReference type="Rhea" id="RHEA-COMP:11604"/>
        <dbReference type="ChEBI" id="CHEBI:15378"/>
        <dbReference type="ChEBI" id="CHEBI:29999"/>
        <dbReference type="ChEBI" id="CHEBI:30616"/>
        <dbReference type="ChEBI" id="CHEBI:83421"/>
        <dbReference type="ChEBI" id="CHEBI:456216"/>
        <dbReference type="EC" id="2.7.11.1"/>
    </reaction>
</comment>
<dbReference type="PANTHER" id="PTHR48005">
    <property type="entry name" value="LEUCINE RICH REPEAT KINASE 2"/>
    <property type="match status" value="1"/>
</dbReference>
<sequence>MLTNLNISNNNISGSIPPQLGKAIQLQQLDLSSNHLIGKIPKEFGPLPNIEAFPPFEAFKNNKGLCGNNVTHLKPCSASRNKANKFPVLIIILLIGIDNFSSKQCIDTGRYGTLYKTEMPIENSFLVYEFMEKGSLRNILSNDEEAEKLDWMVRLNAVKGVAKALSYMHHDCSPPIIHRDISSNNVLLDSEYEAHVSDFSTTSREEHELIFFAKLAYKMKVDNKTDVHSFRVVTLEVIMGKHPEELILSLLSSASSSSSSPSTVDHCLLNDVMDQRLPPPVN</sequence>
<keyword evidence="4" id="KW-0808">Transferase</keyword>
<dbReference type="Gene3D" id="3.80.10.10">
    <property type="entry name" value="Ribonuclease Inhibitor"/>
    <property type="match status" value="1"/>
</dbReference>
<keyword evidence="2" id="KW-0723">Serine/threonine-protein kinase</keyword>
<dbReference type="InterPro" id="IPR008266">
    <property type="entry name" value="Tyr_kinase_AS"/>
</dbReference>
<dbReference type="PROSITE" id="PS50011">
    <property type="entry name" value="PROTEIN_KINASE_DOM"/>
    <property type="match status" value="1"/>
</dbReference>
<dbReference type="SUPFAM" id="SSF52058">
    <property type="entry name" value="L domain-like"/>
    <property type="match status" value="1"/>
</dbReference>
<evidence type="ECO:0000256" key="4">
    <source>
        <dbReference type="ARBA" id="ARBA00022679"/>
    </source>
</evidence>
<accession>A0A438J6R1</accession>
<dbReference type="Gene3D" id="1.10.510.10">
    <property type="entry name" value="Transferase(Phosphotransferase) domain 1"/>
    <property type="match status" value="1"/>
</dbReference>
<dbReference type="AlphaFoldDB" id="A0A438J6R1"/>
<keyword evidence="12" id="KW-0675">Receptor</keyword>
<dbReference type="EC" id="2.7.11.1" evidence="1"/>